<dbReference type="PANTHER" id="PTHR43143:SF1">
    <property type="entry name" value="SERINE_THREONINE-PROTEIN PHOSPHATASE CPPED1"/>
    <property type="match status" value="1"/>
</dbReference>
<dbReference type="Pfam" id="PF00149">
    <property type="entry name" value="Metallophos"/>
    <property type="match status" value="1"/>
</dbReference>
<proteinExistence type="predicted"/>
<evidence type="ECO:0000313" key="2">
    <source>
        <dbReference type="EMBL" id="OGK74166.1"/>
    </source>
</evidence>
<dbReference type="Proteomes" id="UP000177050">
    <property type="component" value="Unassembled WGS sequence"/>
</dbReference>
<dbReference type="EMBL" id="MGBR01000001">
    <property type="protein sequence ID" value="OGK74166.1"/>
    <property type="molecule type" value="Genomic_DNA"/>
</dbReference>
<dbReference type="InterPro" id="IPR004843">
    <property type="entry name" value="Calcineurin-like_PHP"/>
</dbReference>
<dbReference type="InterPro" id="IPR029052">
    <property type="entry name" value="Metallo-depent_PP-like"/>
</dbReference>
<dbReference type="GO" id="GO:0016787">
    <property type="term" value="F:hydrolase activity"/>
    <property type="evidence" value="ECO:0007669"/>
    <property type="project" value="InterPro"/>
</dbReference>
<reference evidence="2 3" key="1">
    <citation type="journal article" date="2016" name="Nat. Commun.">
        <title>Thousands of microbial genomes shed light on interconnected biogeochemical processes in an aquifer system.</title>
        <authorList>
            <person name="Anantharaman K."/>
            <person name="Brown C.T."/>
            <person name="Hug L.A."/>
            <person name="Sharon I."/>
            <person name="Castelle C.J."/>
            <person name="Probst A.J."/>
            <person name="Thomas B.C."/>
            <person name="Singh A."/>
            <person name="Wilkins M.J."/>
            <person name="Karaoz U."/>
            <person name="Brodie E.L."/>
            <person name="Williams K.H."/>
            <person name="Hubbard S.S."/>
            <person name="Banfield J.F."/>
        </authorList>
    </citation>
    <scope>NUCLEOTIDE SEQUENCE [LARGE SCALE GENOMIC DNA]</scope>
</reference>
<protein>
    <recommendedName>
        <fullName evidence="1">Calcineurin-like phosphoesterase domain-containing protein</fullName>
    </recommendedName>
</protein>
<dbReference type="Gene3D" id="3.60.21.10">
    <property type="match status" value="2"/>
</dbReference>
<organism evidence="2 3">
    <name type="scientific">Candidatus Roizmanbacteria bacterium RIFOXYD1_FULL_38_12</name>
    <dbReference type="NCBI Taxonomy" id="1802093"/>
    <lineage>
        <taxon>Bacteria</taxon>
        <taxon>Candidatus Roizmaniibacteriota</taxon>
    </lineage>
</organism>
<accession>A0A1F7L278</accession>
<evidence type="ECO:0000313" key="3">
    <source>
        <dbReference type="Proteomes" id="UP000177050"/>
    </source>
</evidence>
<sequence length="280" mass="32361">MRFAIINDVHLGPLDVGYKNGVQRKLMGQAEQLILKFVKKINTDKRLVFVVNLGDSIEDVNSREIDIRTYKKFLSLLSPLKIPIHHLIGNHDVRTLNPEEVAKILKYKQMYYSFDYGLFHFIALSFVMTEDYTHNLSAISAKIPDNQIDWLKIDLSKTNKPTIVFSHYGLADDDMKGNFWFEKDPYHAMLSNRKQIRHILEKSGRVRAVISAHQHWNKMLIHQGIPYFTLTSLIENTNNDGLASKAHTVVDLDIKKIIVKVKGNDPARFEYAFKTTSEVY</sequence>
<name>A0A1F7L278_9BACT</name>
<evidence type="ECO:0000259" key="1">
    <source>
        <dbReference type="Pfam" id="PF00149"/>
    </source>
</evidence>
<dbReference type="SUPFAM" id="SSF56300">
    <property type="entry name" value="Metallo-dependent phosphatases"/>
    <property type="match status" value="1"/>
</dbReference>
<dbReference type="InterPro" id="IPR051918">
    <property type="entry name" value="STPP_CPPED1"/>
</dbReference>
<gene>
    <name evidence="2" type="ORF">A3K52_05355</name>
</gene>
<comment type="caution">
    <text evidence="2">The sequence shown here is derived from an EMBL/GenBank/DDBJ whole genome shotgun (WGS) entry which is preliminary data.</text>
</comment>
<dbReference type="PANTHER" id="PTHR43143">
    <property type="entry name" value="METALLOPHOSPHOESTERASE, CALCINEURIN SUPERFAMILY"/>
    <property type="match status" value="1"/>
</dbReference>
<dbReference type="AlphaFoldDB" id="A0A1F7L278"/>
<feature type="domain" description="Calcineurin-like phosphoesterase" evidence="1">
    <location>
        <begin position="1"/>
        <end position="216"/>
    </location>
</feature>